<dbReference type="Proteomes" id="UP000587524">
    <property type="component" value="Unassembled WGS sequence"/>
</dbReference>
<dbReference type="RefSeq" id="WP_182573421.1">
    <property type="nucleotide sequence ID" value="NZ_JACJHY010000002.1"/>
</dbReference>
<sequence>MTSVVSICNLALSNLAKDNIQDLDEASTEAKLCKQFYEHSRDTLLQAFPWRFARKTSSLAEVTNTKDRRWAYAYKRPTDCLKVRRVTDEGQGDYLDYGDGAVAGGYAYDIEGTTLFCDLSPAFLDYTCRVDDVTKFPPLFVEALAWHLAVRLAMPLTRDPKIRADAFQLATRMQSEAAAADANEVRETSDYPAEMMEARS</sequence>
<evidence type="ECO:0000313" key="3">
    <source>
        <dbReference type="Proteomes" id="UP000587524"/>
    </source>
</evidence>
<dbReference type="EMBL" id="JACJHZ010000002">
    <property type="protein sequence ID" value="MBA9018573.1"/>
    <property type="molecule type" value="Genomic_DNA"/>
</dbReference>
<name>A0ABR6C0S5_9HYPH</name>
<evidence type="ECO:0000313" key="2">
    <source>
        <dbReference type="EMBL" id="MBA9018573.1"/>
    </source>
</evidence>
<evidence type="ECO:0000256" key="1">
    <source>
        <dbReference type="SAM" id="MobiDB-lite"/>
    </source>
</evidence>
<reference evidence="2 3" key="1">
    <citation type="submission" date="2020-08" db="EMBL/GenBank/DDBJ databases">
        <title>Genomic Encyclopedia of Type Strains, Phase IV (KMG-IV): sequencing the most valuable type-strain genomes for metagenomic binning, comparative biology and taxonomic classification.</title>
        <authorList>
            <person name="Goeker M."/>
        </authorList>
    </citation>
    <scope>NUCLEOTIDE SEQUENCE [LARGE SCALE GENOMIC DNA]</scope>
    <source>
        <strain evidence="2 3">DSM 17455</strain>
    </source>
</reference>
<evidence type="ECO:0008006" key="4">
    <source>
        <dbReference type="Google" id="ProtNLM"/>
    </source>
</evidence>
<accession>A0ABR6C0S5</accession>
<proteinExistence type="predicted"/>
<keyword evidence="3" id="KW-1185">Reference proteome</keyword>
<protein>
    <recommendedName>
        <fullName evidence="4">Phage protein</fullName>
    </recommendedName>
</protein>
<comment type="caution">
    <text evidence="2">The sequence shown here is derived from an EMBL/GenBank/DDBJ whole genome shotgun (WGS) entry which is preliminary data.</text>
</comment>
<feature type="region of interest" description="Disordered" evidence="1">
    <location>
        <begin position="178"/>
        <end position="200"/>
    </location>
</feature>
<gene>
    <name evidence="2" type="ORF">HNQ97_000559</name>
</gene>
<organism evidence="2 3">
    <name type="scientific">Aminobacter ciceronei</name>
    <dbReference type="NCBI Taxonomy" id="150723"/>
    <lineage>
        <taxon>Bacteria</taxon>
        <taxon>Pseudomonadati</taxon>
        <taxon>Pseudomonadota</taxon>
        <taxon>Alphaproteobacteria</taxon>
        <taxon>Hyphomicrobiales</taxon>
        <taxon>Phyllobacteriaceae</taxon>
        <taxon>Aminobacter</taxon>
    </lineage>
</organism>